<feature type="domain" description="Stealth protein CR2 conserved region 2" evidence="4">
    <location>
        <begin position="67"/>
        <end position="167"/>
    </location>
</feature>
<comment type="caution">
    <text evidence="7">The sequence shown here is derived from an EMBL/GenBank/DDBJ whole genome shotgun (WGS) entry which is preliminary data.</text>
</comment>
<name>A0ABS9CQR2_9FIRM</name>
<dbReference type="InterPro" id="IPR031358">
    <property type="entry name" value="Stealth_CR1"/>
</dbReference>
<feature type="domain" description="Stealth protein CR4 conserved region 4" evidence="6">
    <location>
        <begin position="318"/>
        <end position="363"/>
    </location>
</feature>
<evidence type="ECO:0000256" key="1">
    <source>
        <dbReference type="ARBA" id="ARBA00007583"/>
    </source>
</evidence>
<dbReference type="Pfam" id="PF17103">
    <property type="entry name" value="Stealth_CR4"/>
    <property type="match status" value="1"/>
</dbReference>
<evidence type="ECO:0000259" key="5">
    <source>
        <dbReference type="Pfam" id="PF17101"/>
    </source>
</evidence>
<evidence type="ECO:0000313" key="8">
    <source>
        <dbReference type="Proteomes" id="UP001299220"/>
    </source>
</evidence>
<evidence type="ECO:0000256" key="2">
    <source>
        <dbReference type="ARBA" id="ARBA00022679"/>
    </source>
</evidence>
<dbReference type="Pfam" id="PF17101">
    <property type="entry name" value="Stealth_CR1"/>
    <property type="match status" value="1"/>
</dbReference>
<proteinExistence type="inferred from homology"/>
<gene>
    <name evidence="7" type="ORF">JQM67_08780</name>
</gene>
<dbReference type="PANTHER" id="PTHR24045:SF0">
    <property type="entry name" value="N-ACETYLGLUCOSAMINE-1-PHOSPHOTRANSFERASE SUBUNITS ALPHA_BETA"/>
    <property type="match status" value="1"/>
</dbReference>
<keyword evidence="2" id="KW-0808">Transferase</keyword>
<dbReference type="InterPro" id="IPR047141">
    <property type="entry name" value="Stealth"/>
</dbReference>
<evidence type="ECO:0000256" key="3">
    <source>
        <dbReference type="ARBA" id="ARBA00023169"/>
    </source>
</evidence>
<dbReference type="PANTHER" id="PTHR24045">
    <property type="match status" value="1"/>
</dbReference>
<keyword evidence="8" id="KW-1185">Reference proteome</keyword>
<dbReference type="Proteomes" id="UP001299220">
    <property type="component" value="Unassembled WGS sequence"/>
</dbReference>
<organism evidence="7 8">
    <name type="scientific">Anaeromassilibacillus senegalensis</name>
    <dbReference type="NCBI Taxonomy" id="1673717"/>
    <lineage>
        <taxon>Bacteria</taxon>
        <taxon>Bacillati</taxon>
        <taxon>Bacillota</taxon>
        <taxon>Clostridia</taxon>
        <taxon>Eubacteriales</taxon>
        <taxon>Acutalibacteraceae</taxon>
        <taxon>Anaeromassilibacillus</taxon>
    </lineage>
</organism>
<dbReference type="InterPro" id="IPR021520">
    <property type="entry name" value="Stealth_CR2"/>
</dbReference>
<evidence type="ECO:0000259" key="6">
    <source>
        <dbReference type="Pfam" id="PF17103"/>
    </source>
</evidence>
<accession>A0ABS9CQR2</accession>
<comment type="similarity">
    <text evidence="1">Belongs to the stealth family.</text>
</comment>
<dbReference type="InterPro" id="IPR031356">
    <property type="entry name" value="Stealth_CR4"/>
</dbReference>
<keyword evidence="3" id="KW-0270">Exopolysaccharide synthesis</keyword>
<feature type="domain" description="Stealth protein CR1 conserved region 1" evidence="5">
    <location>
        <begin position="30"/>
        <end position="52"/>
    </location>
</feature>
<dbReference type="EMBL" id="JAFBIT010000002">
    <property type="protein sequence ID" value="MCF2652696.1"/>
    <property type="molecule type" value="Genomic_DNA"/>
</dbReference>
<evidence type="ECO:0000259" key="4">
    <source>
        <dbReference type="Pfam" id="PF11380"/>
    </source>
</evidence>
<reference evidence="7 8" key="1">
    <citation type="submission" date="2020-12" db="EMBL/GenBank/DDBJ databases">
        <title>Whole genome sequences of gut porcine anaerobes.</title>
        <authorList>
            <person name="Kubasova T."/>
            <person name="Jahodarova E."/>
            <person name="Rychlik I."/>
        </authorList>
    </citation>
    <scope>NUCLEOTIDE SEQUENCE [LARGE SCALE GENOMIC DNA]</scope>
    <source>
        <strain evidence="7 8">An867</strain>
    </source>
</reference>
<dbReference type="RefSeq" id="WP_235323727.1">
    <property type="nucleotide sequence ID" value="NZ_JAFBIT010000002.1"/>
</dbReference>
<dbReference type="Pfam" id="PF11380">
    <property type="entry name" value="Stealth_CR2"/>
    <property type="match status" value="1"/>
</dbReference>
<protein>
    <submittedName>
        <fullName evidence="7">Stealth family protein</fullName>
    </submittedName>
</protein>
<sequence>MGIKQRLNDWKLFASGYLKSYQKNTPADYPIDFVVTWVDGNDLAWQKERAEYFGEAELKISGNGVCRYRDWASFRYWFRAVAEFAPWVRYVHLVTWGHVPAWLNRECPKLKIVNHRDFMPEEFLPTYNCNSLELNLFRIPGLSEHFVYFNDDMLLARPVSPGDFFENGMPKHTGIAIPWVNRDNEIPYHLFFNGFGLANKKNNVTDCIRRHPEKFFSHVYGSSIRYNIDAYRSGGIPGMYFTHMAVPFRRSSMQRTWEKYEKECVETSRYRIRDIHQITHQIYSIEAILSGQFVPEKNDWGSIVLIENTGAIRWAYESRAYKMICLADRDDMTPEEVDTVNRNLTELYEQIFPNVSVFEKSEGSCHL</sequence>
<evidence type="ECO:0000313" key="7">
    <source>
        <dbReference type="EMBL" id="MCF2652696.1"/>
    </source>
</evidence>